<comment type="caution">
    <text evidence="1">The sequence shown here is derived from an EMBL/GenBank/DDBJ whole genome shotgun (WGS) entry which is preliminary data.</text>
</comment>
<evidence type="ECO:0000313" key="2">
    <source>
        <dbReference type="Proteomes" id="UP001638806"/>
    </source>
</evidence>
<evidence type="ECO:0000313" key="1">
    <source>
        <dbReference type="EMBL" id="KAL3956645.1"/>
    </source>
</evidence>
<organism evidence="1 2">
    <name type="scientific">Purpureocillium lilacinum</name>
    <name type="common">Paecilomyces lilacinus</name>
    <dbReference type="NCBI Taxonomy" id="33203"/>
    <lineage>
        <taxon>Eukaryota</taxon>
        <taxon>Fungi</taxon>
        <taxon>Dikarya</taxon>
        <taxon>Ascomycota</taxon>
        <taxon>Pezizomycotina</taxon>
        <taxon>Sordariomycetes</taxon>
        <taxon>Hypocreomycetidae</taxon>
        <taxon>Hypocreales</taxon>
        <taxon>Ophiocordycipitaceae</taxon>
        <taxon>Purpureocillium</taxon>
    </lineage>
</organism>
<name>A0ACC4DMU0_PURLI</name>
<gene>
    <name evidence="1" type="ORF">ACCO45_009491</name>
</gene>
<accession>A0ACC4DMU0</accession>
<dbReference type="EMBL" id="JBGNUJ010000008">
    <property type="protein sequence ID" value="KAL3956645.1"/>
    <property type="molecule type" value="Genomic_DNA"/>
</dbReference>
<proteinExistence type="predicted"/>
<protein>
    <submittedName>
        <fullName evidence="1">Uncharacterized protein</fullName>
    </submittedName>
</protein>
<sequence>MDGADVLPSVLRLVASLFRACPPALQIRAAQGITDPPAGGGDGFTSHLRGCLFDAPFGRDESVTFMDGEALGGPPQTRGAALAARVPAWDWRNHRLHPPVAPGKAHYPSSCFKPPGQSSTRPQWVQQSMPTDEGPDLGGTLEPLNVRQADGALMQTVRRWSPL</sequence>
<dbReference type="Proteomes" id="UP001638806">
    <property type="component" value="Unassembled WGS sequence"/>
</dbReference>
<keyword evidence="2" id="KW-1185">Reference proteome</keyword>
<reference evidence="1" key="1">
    <citation type="submission" date="2024-12" db="EMBL/GenBank/DDBJ databases">
        <title>Comparative genomics and development of molecular markers within Purpureocillium lilacinum and among Purpureocillium species.</title>
        <authorList>
            <person name="Yeh Z.-Y."/>
            <person name="Ni N.-T."/>
            <person name="Lo P.-H."/>
            <person name="Mushyakhwo K."/>
            <person name="Lin C.-F."/>
            <person name="Nai Y.-S."/>
        </authorList>
    </citation>
    <scope>NUCLEOTIDE SEQUENCE</scope>
    <source>
        <strain evidence="1">NCHU-NPUST-175</strain>
    </source>
</reference>